<evidence type="ECO:0000256" key="9">
    <source>
        <dbReference type="ARBA" id="ARBA00066884"/>
    </source>
</evidence>
<keyword evidence="5" id="KW-0067">ATP-binding</keyword>
<evidence type="ECO:0000256" key="11">
    <source>
        <dbReference type="ARBA" id="ARBA00075110"/>
    </source>
</evidence>
<feature type="domain" description="THIF-type NAD/FAD binding fold" evidence="14">
    <location>
        <begin position="9"/>
        <end position="245"/>
    </location>
</feature>
<dbReference type="InterPro" id="IPR045886">
    <property type="entry name" value="ThiF/MoeB/HesA"/>
</dbReference>
<dbReference type="NCBIfam" id="NF004281">
    <property type="entry name" value="PRK05690.1"/>
    <property type="match status" value="1"/>
</dbReference>
<evidence type="ECO:0000256" key="13">
    <source>
        <dbReference type="ARBA" id="ARBA00078531"/>
    </source>
</evidence>
<comment type="function">
    <text evidence="7">Catalyzes the adenylation by ATP of the carboxyl group of the C-terminal glycine of sulfur carrier protein MoaD.</text>
</comment>
<evidence type="ECO:0000256" key="5">
    <source>
        <dbReference type="ARBA" id="ARBA00022840"/>
    </source>
</evidence>
<keyword evidence="3 15" id="KW-0808">Transferase</keyword>
<reference evidence="15 16" key="1">
    <citation type="journal article" date="2012" name="J. Bacteriol.">
        <title>Complete genome sequences of Methylophaga sp. strain JAM1 and Methylophaga sp. strain JAM7.</title>
        <authorList>
            <person name="Villeneuve C."/>
            <person name="Martineau C."/>
            <person name="Mauffrey F."/>
            <person name="Villemur R."/>
        </authorList>
    </citation>
    <scope>NUCLEOTIDE SEQUENCE [LARGE SCALE GENOMIC DNA]</scope>
    <source>
        <strain evidence="15 16">JAM7</strain>
    </source>
</reference>
<evidence type="ECO:0000313" key="15">
    <source>
        <dbReference type="EMBL" id="AFJ03399.1"/>
    </source>
</evidence>
<dbReference type="RefSeq" id="WP_014704818.1">
    <property type="nucleotide sequence ID" value="NC_017856.1"/>
</dbReference>
<dbReference type="InterPro" id="IPR000594">
    <property type="entry name" value="ThiF_NAD_FAD-bd"/>
</dbReference>
<accession>I1YKF6</accession>
<name>I1YKF6_METFJ</name>
<evidence type="ECO:0000256" key="7">
    <source>
        <dbReference type="ARBA" id="ARBA00055169"/>
    </source>
</evidence>
<dbReference type="EMBL" id="CP003380">
    <property type="protein sequence ID" value="AFJ03399.1"/>
    <property type="molecule type" value="Genomic_DNA"/>
</dbReference>
<dbReference type="GO" id="GO:0004792">
    <property type="term" value="F:thiosulfate-cyanide sulfurtransferase activity"/>
    <property type="evidence" value="ECO:0007669"/>
    <property type="project" value="TreeGrafter"/>
</dbReference>
<dbReference type="GO" id="GO:0008146">
    <property type="term" value="F:sulfotransferase activity"/>
    <property type="evidence" value="ECO:0007669"/>
    <property type="project" value="TreeGrafter"/>
</dbReference>
<dbReference type="HOGENOM" id="CLU_013325_10_3_6"/>
<dbReference type="InterPro" id="IPR035985">
    <property type="entry name" value="Ubiquitin-activating_enz"/>
</dbReference>
<dbReference type="Proteomes" id="UP000009145">
    <property type="component" value="Chromosome"/>
</dbReference>
<keyword evidence="15" id="KW-0548">Nucleotidyltransferase</keyword>
<proteinExistence type="inferred from homology"/>
<dbReference type="FunFam" id="3.40.50.720:FF:000033">
    <property type="entry name" value="Adenylyltransferase and sulfurtransferase MOCS3"/>
    <property type="match status" value="1"/>
</dbReference>
<evidence type="ECO:0000256" key="12">
    <source>
        <dbReference type="ARBA" id="ARBA00075328"/>
    </source>
</evidence>
<dbReference type="CDD" id="cd00757">
    <property type="entry name" value="ThiF_MoeB_HesA_family"/>
    <property type="match status" value="1"/>
</dbReference>
<organism evidence="15 16">
    <name type="scientific">Methylophaga frappieri (strain ATCC BAA-2434 / DSM 25690 / JAM7)</name>
    <dbReference type="NCBI Taxonomy" id="754477"/>
    <lineage>
        <taxon>Bacteria</taxon>
        <taxon>Pseudomonadati</taxon>
        <taxon>Pseudomonadota</taxon>
        <taxon>Gammaproteobacteria</taxon>
        <taxon>Thiotrichales</taxon>
        <taxon>Piscirickettsiaceae</taxon>
        <taxon>Methylophaga</taxon>
    </lineage>
</organism>
<comment type="subunit">
    <text evidence="8">Homodimer. Forms a stable heterotetrameric complex of 2 MoeB and 2 MoaD during adenylation of MoaD.</text>
</comment>
<comment type="similarity">
    <text evidence="2">Belongs to the HesA/MoeB/ThiF family.</text>
</comment>
<dbReference type="PANTHER" id="PTHR10953:SF240">
    <property type="entry name" value="SULFUR CARRIER PROTEIN THIS ADENYLYLTRANSFERASE"/>
    <property type="match status" value="1"/>
</dbReference>
<dbReference type="STRING" id="754477.Q7C_2263"/>
<keyword evidence="4" id="KW-0547">Nucleotide-binding</keyword>
<evidence type="ECO:0000256" key="6">
    <source>
        <dbReference type="ARBA" id="ARBA00052218"/>
    </source>
</evidence>
<evidence type="ECO:0000256" key="1">
    <source>
        <dbReference type="ARBA" id="ARBA00005046"/>
    </source>
</evidence>
<dbReference type="KEGG" id="mec:Q7C_2263"/>
<dbReference type="GO" id="GO:0005829">
    <property type="term" value="C:cytosol"/>
    <property type="evidence" value="ECO:0007669"/>
    <property type="project" value="TreeGrafter"/>
</dbReference>
<dbReference type="SUPFAM" id="SSF69572">
    <property type="entry name" value="Activating enzymes of the ubiquitin-like proteins"/>
    <property type="match status" value="1"/>
</dbReference>
<evidence type="ECO:0000256" key="2">
    <source>
        <dbReference type="ARBA" id="ARBA00009919"/>
    </source>
</evidence>
<dbReference type="Gene3D" id="3.40.50.720">
    <property type="entry name" value="NAD(P)-binding Rossmann-like Domain"/>
    <property type="match status" value="1"/>
</dbReference>
<dbReference type="eggNOG" id="COG0476">
    <property type="taxonomic scope" value="Bacteria"/>
</dbReference>
<keyword evidence="16" id="KW-1185">Reference proteome</keyword>
<evidence type="ECO:0000313" key="16">
    <source>
        <dbReference type="Proteomes" id="UP000009145"/>
    </source>
</evidence>
<dbReference type="GO" id="GO:0005524">
    <property type="term" value="F:ATP binding"/>
    <property type="evidence" value="ECO:0007669"/>
    <property type="project" value="UniProtKB-KW"/>
</dbReference>
<evidence type="ECO:0000256" key="8">
    <source>
        <dbReference type="ARBA" id="ARBA00063809"/>
    </source>
</evidence>
<comment type="catalytic activity">
    <reaction evidence="6">
        <text>[molybdopterin-synthase sulfur-carrier protein]-C-terminal Gly-Gly + ATP + H(+) = [molybdopterin-synthase sulfur-carrier protein]-C-terminal Gly-Gly-AMP + diphosphate</text>
        <dbReference type="Rhea" id="RHEA:43616"/>
        <dbReference type="Rhea" id="RHEA-COMP:12159"/>
        <dbReference type="Rhea" id="RHEA-COMP:12202"/>
        <dbReference type="ChEBI" id="CHEBI:15378"/>
        <dbReference type="ChEBI" id="CHEBI:30616"/>
        <dbReference type="ChEBI" id="CHEBI:33019"/>
        <dbReference type="ChEBI" id="CHEBI:90618"/>
        <dbReference type="ChEBI" id="CHEBI:90778"/>
        <dbReference type="EC" id="2.7.7.80"/>
    </reaction>
</comment>
<dbReference type="PATRIC" id="fig|754477.3.peg.2230"/>
<comment type="pathway">
    <text evidence="1">Cofactor biosynthesis; molybdopterin biosynthesis.</text>
</comment>
<evidence type="ECO:0000256" key="4">
    <source>
        <dbReference type="ARBA" id="ARBA00022741"/>
    </source>
</evidence>
<sequence precursor="true">MNDQQLLRYGRHILLPHLEYEGQQRLLASRVMVIGLGGLGSPVALYLAASGVGELVLVDDDTVALSNLQRQILHQTNSVGELKTVSAAARLSDLNPEIKLQLIPERLNAARLRAQLAKTDVMVDCTDSFASRFLLNQLSQETKTPLVSAAAIRWEAHITVFDPREATAGCYRCLYNDEQADTEQRCAESGVLSPLLGVMGSLQAVETIKLLTASGQTLTGRMLVVDALTMQLREIRLSPDPACPVCQSSGKKL</sequence>
<dbReference type="OrthoDB" id="9804286at2"/>
<evidence type="ECO:0000256" key="3">
    <source>
        <dbReference type="ARBA" id="ARBA00022679"/>
    </source>
</evidence>
<evidence type="ECO:0000259" key="14">
    <source>
        <dbReference type="Pfam" id="PF00899"/>
    </source>
</evidence>
<dbReference type="AlphaFoldDB" id="I1YKF6"/>
<dbReference type="GO" id="GO:0061605">
    <property type="term" value="F:molybdopterin-synthase adenylyltransferase activity"/>
    <property type="evidence" value="ECO:0007669"/>
    <property type="project" value="UniProtKB-EC"/>
</dbReference>
<dbReference type="PANTHER" id="PTHR10953">
    <property type="entry name" value="UBIQUITIN-ACTIVATING ENZYME E1"/>
    <property type="match status" value="1"/>
</dbReference>
<protein>
    <recommendedName>
        <fullName evidence="10">Molybdopterin-synthase adenylyltransferase</fullName>
        <ecNumber evidence="9">2.7.7.80</ecNumber>
    </recommendedName>
    <alternativeName>
        <fullName evidence="13">MoaD protein adenylase</fullName>
    </alternativeName>
    <alternativeName>
        <fullName evidence="11">Molybdopterin-converting factor subunit 1 adenylase</fullName>
    </alternativeName>
    <alternativeName>
        <fullName evidence="12">Sulfur carrier protein MoaD adenylyltransferase</fullName>
    </alternativeName>
</protein>
<evidence type="ECO:0000256" key="10">
    <source>
        <dbReference type="ARBA" id="ARBA00073635"/>
    </source>
</evidence>
<dbReference type="EC" id="2.7.7.80" evidence="9"/>
<gene>
    <name evidence="15" type="ordered locus">Q7C_2263</name>
</gene>
<dbReference type="GO" id="GO:0008641">
    <property type="term" value="F:ubiquitin-like modifier activating enzyme activity"/>
    <property type="evidence" value="ECO:0007669"/>
    <property type="project" value="InterPro"/>
</dbReference>
<dbReference type="Pfam" id="PF00899">
    <property type="entry name" value="ThiF"/>
    <property type="match status" value="1"/>
</dbReference>